<sequence length="105" mass="11719">MRAGKLRHKVTIERYSEGQDEIGQPVQTWETVGTFPASVEPINGREYFAASAAQSEVTTKIRMRYQAGILSSDRITHGATVYDVLSVINPEMRNEELVLMCKSTA</sequence>
<evidence type="ECO:0000313" key="2">
    <source>
        <dbReference type="Proteomes" id="UP000031572"/>
    </source>
</evidence>
<dbReference type="AlphaFoldDB" id="A0A0C1YKC2"/>
<dbReference type="InterPro" id="IPR038666">
    <property type="entry name" value="SSP1_head-tail_sf"/>
</dbReference>
<reference evidence="1 2" key="1">
    <citation type="submission" date="2014-12" db="EMBL/GenBank/DDBJ databases">
        <title>Denitrispirillum autotrophicum gen. nov., sp. nov., Denitrifying, Facultatively Autotrophic Bacteria Isolated from Rice Paddy Soil.</title>
        <authorList>
            <person name="Ishii S."/>
            <person name="Ashida N."/>
            <person name="Ohno H."/>
            <person name="Otsuka S."/>
            <person name="Yokota A."/>
            <person name="Senoo K."/>
        </authorList>
    </citation>
    <scope>NUCLEOTIDE SEQUENCE [LARGE SCALE GENOMIC DNA]</scope>
    <source>
        <strain evidence="1 2">TSA66</strain>
    </source>
</reference>
<gene>
    <name evidence="1" type="ORF">TSA66_08820</name>
</gene>
<dbReference type="Gene3D" id="2.40.10.270">
    <property type="entry name" value="Bacteriophage SPP1 head-tail adaptor protein"/>
    <property type="match status" value="1"/>
</dbReference>
<dbReference type="NCBIfam" id="TIGR01563">
    <property type="entry name" value="gp16_SPP1"/>
    <property type="match status" value="1"/>
</dbReference>
<dbReference type="OrthoDB" id="5460234at2"/>
<protein>
    <recommendedName>
        <fullName evidence="3">Head-tail adaptor protein</fullName>
    </recommendedName>
</protein>
<keyword evidence="2" id="KW-1185">Reference proteome</keyword>
<proteinExistence type="predicted"/>
<dbReference type="EMBL" id="JWJG01000028">
    <property type="protein sequence ID" value="KIF80902.1"/>
    <property type="molecule type" value="Genomic_DNA"/>
</dbReference>
<dbReference type="RefSeq" id="WP_040039725.1">
    <property type="nucleotide sequence ID" value="NZ_JWJG01000028.1"/>
</dbReference>
<evidence type="ECO:0000313" key="1">
    <source>
        <dbReference type="EMBL" id="KIF80902.1"/>
    </source>
</evidence>
<dbReference type="Pfam" id="PF05521">
    <property type="entry name" value="Phage_HCP"/>
    <property type="match status" value="1"/>
</dbReference>
<dbReference type="STRING" id="709839.TSA66_08820"/>
<dbReference type="Proteomes" id="UP000031572">
    <property type="component" value="Unassembled WGS sequence"/>
</dbReference>
<name>A0A0C1YKC2_9BURK</name>
<accession>A0A0C1YKC2</accession>
<organism evidence="1 2">
    <name type="scientific">Noviherbaspirillum autotrophicum</name>
    <dbReference type="NCBI Taxonomy" id="709839"/>
    <lineage>
        <taxon>Bacteria</taxon>
        <taxon>Pseudomonadati</taxon>
        <taxon>Pseudomonadota</taxon>
        <taxon>Betaproteobacteria</taxon>
        <taxon>Burkholderiales</taxon>
        <taxon>Oxalobacteraceae</taxon>
        <taxon>Noviherbaspirillum</taxon>
    </lineage>
</organism>
<evidence type="ECO:0008006" key="3">
    <source>
        <dbReference type="Google" id="ProtNLM"/>
    </source>
</evidence>
<comment type="caution">
    <text evidence="1">The sequence shown here is derived from an EMBL/GenBank/DDBJ whole genome shotgun (WGS) entry which is preliminary data.</text>
</comment>
<dbReference type="InterPro" id="IPR008767">
    <property type="entry name" value="Phage_SPP1_head-tail_adaptor"/>
</dbReference>